<keyword evidence="3" id="KW-1185">Reference proteome</keyword>
<evidence type="ECO:0000313" key="3">
    <source>
        <dbReference type="Proteomes" id="UP000031623"/>
    </source>
</evidence>
<protein>
    <recommendedName>
        <fullName evidence="1">Transposase IS200-like domain-containing protein</fullName>
    </recommendedName>
</protein>
<organism evidence="2 3">
    <name type="scientific">Thioploca ingrica</name>
    <dbReference type="NCBI Taxonomy" id="40754"/>
    <lineage>
        <taxon>Bacteria</taxon>
        <taxon>Pseudomonadati</taxon>
        <taxon>Pseudomonadota</taxon>
        <taxon>Gammaproteobacteria</taxon>
        <taxon>Thiotrichales</taxon>
        <taxon>Thiotrichaceae</taxon>
        <taxon>Thioploca</taxon>
    </lineage>
</organism>
<dbReference type="GO" id="GO:0003677">
    <property type="term" value="F:DNA binding"/>
    <property type="evidence" value="ECO:0007669"/>
    <property type="project" value="InterPro"/>
</dbReference>
<dbReference type="AlphaFoldDB" id="A0A090AB63"/>
<dbReference type="Gene3D" id="3.30.70.1290">
    <property type="entry name" value="Transposase IS200-like"/>
    <property type="match status" value="1"/>
</dbReference>
<reference evidence="2 3" key="1">
    <citation type="journal article" date="2014" name="ISME J.">
        <title>Ecophysiology of Thioploca ingrica as revealed by the complete genome sequence supplemented with proteomic evidence.</title>
        <authorList>
            <person name="Kojima H."/>
            <person name="Ogura Y."/>
            <person name="Yamamoto N."/>
            <person name="Togashi T."/>
            <person name="Mori H."/>
            <person name="Watanabe T."/>
            <person name="Nemoto F."/>
            <person name="Kurokawa K."/>
            <person name="Hayashi T."/>
            <person name="Fukui M."/>
        </authorList>
    </citation>
    <scope>NUCLEOTIDE SEQUENCE [LARGE SCALE GENOMIC DNA]</scope>
</reference>
<dbReference type="SUPFAM" id="SSF143422">
    <property type="entry name" value="Transposase IS200-like"/>
    <property type="match status" value="1"/>
</dbReference>
<dbReference type="EMBL" id="AP014633">
    <property type="protein sequence ID" value="BAP54793.1"/>
    <property type="molecule type" value="Genomic_DNA"/>
</dbReference>
<feature type="domain" description="Transposase IS200-like" evidence="1">
    <location>
        <begin position="11"/>
        <end position="42"/>
    </location>
</feature>
<dbReference type="HOGENOM" id="CLU_2468050_0_0_6"/>
<evidence type="ECO:0000259" key="1">
    <source>
        <dbReference type="Pfam" id="PF01797"/>
    </source>
</evidence>
<dbReference type="Pfam" id="PF01797">
    <property type="entry name" value="Y1_Tnp"/>
    <property type="match status" value="1"/>
</dbReference>
<dbReference type="InterPro" id="IPR002686">
    <property type="entry name" value="Transposase_17"/>
</dbReference>
<proteinExistence type="predicted"/>
<dbReference type="STRING" id="40754.THII_0496"/>
<name>A0A090AB63_9GAMM</name>
<dbReference type="InterPro" id="IPR036515">
    <property type="entry name" value="Transposase_17_sf"/>
</dbReference>
<dbReference type="GO" id="GO:0004803">
    <property type="term" value="F:transposase activity"/>
    <property type="evidence" value="ECO:0007669"/>
    <property type="project" value="InterPro"/>
</dbReference>
<dbReference type="GO" id="GO:0006313">
    <property type="term" value="P:DNA transposition"/>
    <property type="evidence" value="ECO:0007669"/>
    <property type="project" value="InterPro"/>
</dbReference>
<gene>
    <name evidence="2" type="ORF">THII_0496</name>
</gene>
<dbReference type="Proteomes" id="UP000031623">
    <property type="component" value="Chromosome"/>
</dbReference>
<accession>A0A090AB63</accession>
<dbReference type="KEGG" id="tig:THII_0496"/>
<evidence type="ECO:0000313" key="2">
    <source>
        <dbReference type="EMBL" id="BAP54793.1"/>
    </source>
</evidence>
<sequence>MRDSQSLSHTKWDCKYHLVFIPKRRKKVIYGNLRRALGTIFSLVPKFHLGMPVCQALLGEVGPHAKQSFAGRHYQAELGSELSLAPGH</sequence>